<feature type="domain" description="Acyl-CoA dehydrogenase/oxidase N-terminal" evidence="10">
    <location>
        <begin position="30"/>
        <end position="130"/>
    </location>
</feature>
<name>A0A024Q9M3_9BACI</name>
<reference evidence="11 12" key="1">
    <citation type="submission" date="2014-03" db="EMBL/GenBank/DDBJ databases">
        <authorList>
            <person name="Urmite Genomes U."/>
        </authorList>
    </citation>
    <scope>NUCLEOTIDE SEQUENCE [LARGE SCALE GENOMIC DNA]</scope>
    <source>
        <strain evidence="11 12">Vm-5</strain>
    </source>
</reference>
<dbReference type="EMBL" id="CCDP010000001">
    <property type="protein sequence ID" value="CDQ39189.1"/>
    <property type="molecule type" value="Genomic_DNA"/>
</dbReference>
<dbReference type="GO" id="GO:0033539">
    <property type="term" value="P:fatty acid beta-oxidation using acyl-CoA dehydrogenase"/>
    <property type="evidence" value="ECO:0007669"/>
    <property type="project" value="TreeGrafter"/>
</dbReference>
<evidence type="ECO:0000256" key="5">
    <source>
        <dbReference type="ARBA" id="ARBA00022827"/>
    </source>
</evidence>
<gene>
    <name evidence="11" type="primary">bbsG</name>
    <name evidence="11" type="ORF">BN990_01475</name>
</gene>
<evidence type="ECO:0000256" key="1">
    <source>
        <dbReference type="ARBA" id="ARBA00001974"/>
    </source>
</evidence>
<comment type="cofactor">
    <cofactor evidence="1 7">
        <name>FAD</name>
        <dbReference type="ChEBI" id="CHEBI:57692"/>
    </cofactor>
</comment>
<dbReference type="GO" id="GO:0050660">
    <property type="term" value="F:flavin adenine dinucleotide binding"/>
    <property type="evidence" value="ECO:0007669"/>
    <property type="project" value="InterPro"/>
</dbReference>
<dbReference type="SUPFAM" id="SSF47203">
    <property type="entry name" value="Acyl-CoA dehydrogenase C-terminal domain-like"/>
    <property type="match status" value="1"/>
</dbReference>
<organism evidence="11 12">
    <name type="scientific">Virgibacillus massiliensis</name>
    <dbReference type="NCBI Taxonomy" id="1462526"/>
    <lineage>
        <taxon>Bacteria</taxon>
        <taxon>Bacillati</taxon>
        <taxon>Bacillota</taxon>
        <taxon>Bacilli</taxon>
        <taxon>Bacillales</taxon>
        <taxon>Bacillaceae</taxon>
        <taxon>Virgibacillus</taxon>
    </lineage>
</organism>
<evidence type="ECO:0000313" key="11">
    <source>
        <dbReference type="EMBL" id="CDQ39189.1"/>
    </source>
</evidence>
<dbReference type="InterPro" id="IPR013786">
    <property type="entry name" value="AcylCoA_DH/ox_N"/>
</dbReference>
<dbReference type="STRING" id="1462526.BN990_01475"/>
<evidence type="ECO:0000256" key="7">
    <source>
        <dbReference type="RuleBase" id="RU362125"/>
    </source>
</evidence>
<dbReference type="FunFam" id="1.20.140.10:FF:000018">
    <property type="entry name" value="Acyl-CoA dehydrogenase family member 10"/>
    <property type="match status" value="1"/>
</dbReference>
<dbReference type="OrthoDB" id="9802447at2"/>
<dbReference type="Pfam" id="PF02770">
    <property type="entry name" value="Acyl-CoA_dh_M"/>
    <property type="match status" value="1"/>
</dbReference>
<proteinExistence type="inferred from homology"/>
<keyword evidence="6 7" id="KW-0560">Oxidoreductase</keyword>
<evidence type="ECO:0000259" key="9">
    <source>
        <dbReference type="Pfam" id="PF02770"/>
    </source>
</evidence>
<dbReference type="Gene3D" id="1.20.140.10">
    <property type="entry name" value="Butyryl-CoA Dehydrogenase, subunit A, domain 3"/>
    <property type="match status" value="1"/>
</dbReference>
<dbReference type="Gene3D" id="1.10.540.10">
    <property type="entry name" value="Acyl-CoA dehydrogenase/oxidase, N-terminal domain"/>
    <property type="match status" value="1"/>
</dbReference>
<keyword evidence="12" id="KW-1185">Reference proteome</keyword>
<evidence type="ECO:0000259" key="10">
    <source>
        <dbReference type="Pfam" id="PF02771"/>
    </source>
</evidence>
<comment type="subunit">
    <text evidence="3">Homodimer.</text>
</comment>
<dbReference type="Gene3D" id="2.40.110.10">
    <property type="entry name" value="Butyryl-CoA Dehydrogenase, subunit A, domain 2"/>
    <property type="match status" value="1"/>
</dbReference>
<evidence type="ECO:0000256" key="6">
    <source>
        <dbReference type="ARBA" id="ARBA00023002"/>
    </source>
</evidence>
<dbReference type="GO" id="GO:0005737">
    <property type="term" value="C:cytoplasm"/>
    <property type="evidence" value="ECO:0007669"/>
    <property type="project" value="TreeGrafter"/>
</dbReference>
<dbReference type="AlphaFoldDB" id="A0A024Q9M3"/>
<keyword evidence="5 7" id="KW-0274">FAD</keyword>
<evidence type="ECO:0000313" key="12">
    <source>
        <dbReference type="Proteomes" id="UP000028875"/>
    </source>
</evidence>
<reference evidence="12" key="2">
    <citation type="submission" date="2014-05" db="EMBL/GenBank/DDBJ databases">
        <title>Draft genome sequence of Virgibacillus massiliensis Vm-5.</title>
        <authorList>
            <person name="Khelaifia S."/>
            <person name="Croce O."/>
            <person name="Lagier J.C."/>
            <person name="Raoult D."/>
        </authorList>
    </citation>
    <scope>NUCLEOTIDE SEQUENCE [LARGE SCALE GENOMIC DNA]</scope>
    <source>
        <strain evidence="12">Vm-5</strain>
    </source>
</reference>
<dbReference type="InterPro" id="IPR036250">
    <property type="entry name" value="AcylCo_DH-like_C"/>
</dbReference>
<dbReference type="InterPro" id="IPR009075">
    <property type="entry name" value="AcylCo_DH/oxidase_C"/>
</dbReference>
<dbReference type="PANTHER" id="PTHR48083:SF13">
    <property type="entry name" value="ACYL-COA DEHYDROGENASE FAMILY MEMBER 11"/>
    <property type="match status" value="1"/>
</dbReference>
<feature type="domain" description="Acyl-CoA oxidase/dehydrogenase middle" evidence="9">
    <location>
        <begin position="134"/>
        <end position="234"/>
    </location>
</feature>
<dbReference type="GO" id="GO:0003995">
    <property type="term" value="F:acyl-CoA dehydrogenase activity"/>
    <property type="evidence" value="ECO:0007669"/>
    <property type="project" value="TreeGrafter"/>
</dbReference>
<dbReference type="FunFam" id="2.40.110.10:FF:000002">
    <property type="entry name" value="Acyl-CoA dehydrogenase fadE12"/>
    <property type="match status" value="1"/>
</dbReference>
<dbReference type="InterPro" id="IPR009100">
    <property type="entry name" value="AcylCoA_DH/oxidase_NM_dom_sf"/>
</dbReference>
<dbReference type="eggNOG" id="COG1960">
    <property type="taxonomic scope" value="Bacteria"/>
</dbReference>
<evidence type="ECO:0000259" key="8">
    <source>
        <dbReference type="Pfam" id="PF00441"/>
    </source>
</evidence>
<feature type="domain" description="Acyl-CoA dehydrogenase/oxidase C-terminal" evidence="8">
    <location>
        <begin position="247"/>
        <end position="395"/>
    </location>
</feature>
<dbReference type="InterPro" id="IPR006091">
    <property type="entry name" value="Acyl-CoA_Oxase/DH_mid-dom"/>
</dbReference>
<evidence type="ECO:0000256" key="3">
    <source>
        <dbReference type="ARBA" id="ARBA00011738"/>
    </source>
</evidence>
<dbReference type="Proteomes" id="UP000028875">
    <property type="component" value="Unassembled WGS sequence"/>
</dbReference>
<comment type="similarity">
    <text evidence="2 7">Belongs to the acyl-CoA dehydrogenase family.</text>
</comment>
<sequence length="408" mass="45827">MEFSYSDKVLNLQTKLHQFMEEFIYPNEQVYKEQLKSQANRWSRIPPILEELKERAKERGLWNLFLPNSDVGGGLTNLEYAPLCEIMGRSSIAPEVFNCSAPDTGNMEVLERYGSPAQKEEWLQPLLEGKIRSCFSMTEPDAASSDATNIGTSIKKEGNEYVINGRKWWSSGAGDPRCQIAIVMGKSNPTARKHEQQSMILVPLNTEGVKVERLLPVFGYDDAPHGHAEITYDNVRVPEANMIWGEGKGFAIAQGRLGPGRIHHCMRLIGLAERSLEQLCKRIQERETFGKKLAEQGVIQEWVANSRIEIEQSRLLTLKAAYMMDTVGNKDAKAEIAMIKVVAPNMALQVIDRAIQAFGAAGVSDDFHLAAGWANARTLRLADGPDEVHRRQIAKLEMRKYKQKVELS</sequence>
<dbReference type="InterPro" id="IPR046373">
    <property type="entry name" value="Acyl-CoA_Oxase/DH_mid-dom_sf"/>
</dbReference>
<evidence type="ECO:0000256" key="4">
    <source>
        <dbReference type="ARBA" id="ARBA00022630"/>
    </source>
</evidence>
<comment type="caution">
    <text evidence="11">The sequence shown here is derived from an EMBL/GenBank/DDBJ whole genome shotgun (WGS) entry which is preliminary data.</text>
</comment>
<protein>
    <submittedName>
        <fullName evidence="11">(R)-benzylsuccinyl-CoA dehydrogenase</fullName>
    </submittedName>
</protein>
<dbReference type="Pfam" id="PF00441">
    <property type="entry name" value="Acyl-CoA_dh_1"/>
    <property type="match status" value="1"/>
</dbReference>
<dbReference type="RefSeq" id="WP_038243148.1">
    <property type="nucleotide sequence ID" value="NZ_BNER01000003.1"/>
</dbReference>
<dbReference type="InterPro" id="IPR037069">
    <property type="entry name" value="AcylCoA_DH/ox_N_sf"/>
</dbReference>
<keyword evidence="4 7" id="KW-0285">Flavoprotein</keyword>
<dbReference type="PANTHER" id="PTHR48083">
    <property type="entry name" value="MEDIUM-CHAIN SPECIFIC ACYL-COA DEHYDROGENASE, MITOCHONDRIAL-RELATED"/>
    <property type="match status" value="1"/>
</dbReference>
<dbReference type="SUPFAM" id="SSF56645">
    <property type="entry name" value="Acyl-CoA dehydrogenase NM domain-like"/>
    <property type="match status" value="1"/>
</dbReference>
<evidence type="ECO:0000256" key="2">
    <source>
        <dbReference type="ARBA" id="ARBA00009347"/>
    </source>
</evidence>
<accession>A0A024Q9M3</accession>
<dbReference type="Pfam" id="PF02771">
    <property type="entry name" value="Acyl-CoA_dh_N"/>
    <property type="match status" value="1"/>
</dbReference>
<dbReference type="InterPro" id="IPR050741">
    <property type="entry name" value="Acyl-CoA_dehydrogenase"/>
</dbReference>